<dbReference type="PANTHER" id="PTHR31018">
    <property type="entry name" value="SPORULATION-SPECIFIC PROTEIN-RELATED"/>
    <property type="match status" value="1"/>
</dbReference>
<dbReference type="RefSeq" id="WP_225697792.1">
    <property type="nucleotide sequence ID" value="NZ_JAIXNE010000002.1"/>
</dbReference>
<keyword evidence="3" id="KW-0325">Glycoprotein</keyword>
<dbReference type="EMBL" id="JAIXNE010000003">
    <property type="protein sequence ID" value="MCA6075856.1"/>
    <property type="molecule type" value="Genomic_DNA"/>
</dbReference>
<comment type="subcellular location">
    <subcellularLocation>
        <location evidence="1">Cell envelope</location>
    </subcellularLocation>
</comment>
<evidence type="ECO:0000313" key="7">
    <source>
        <dbReference type="EMBL" id="MCA6076984.1"/>
    </source>
</evidence>
<evidence type="ECO:0000256" key="2">
    <source>
        <dbReference type="ARBA" id="ARBA00022729"/>
    </source>
</evidence>
<dbReference type="GO" id="GO:0030313">
    <property type="term" value="C:cell envelope"/>
    <property type="evidence" value="ECO:0007669"/>
    <property type="project" value="UniProtKB-SubCell"/>
</dbReference>
<dbReference type="InterPro" id="IPR032675">
    <property type="entry name" value="LRR_dom_sf"/>
</dbReference>
<evidence type="ECO:0000256" key="3">
    <source>
        <dbReference type="ARBA" id="ARBA00023180"/>
    </source>
</evidence>
<sequence length="260" mass="28660">MRSKISFRLLASVCAVAFGVISGCSSPELDETACRSATYEGDVILKTQNDIIKFANTCYTGVDGMLQIGAFVSTDPNAITDLTPLRSIVRANSVHIVNNQSLSSLSGLENIKNISESILVYGNPKIRSLSVFRNITNDHVALTIYENESLTGLEGLQGIREFHNVDIVNNKSLIDLYALENATRMSCLYIENNKTLTSLSGLENVEHVNCIYIWSNPVLTDFCGIAQLFQRESAQLEFQCESNAFNVSAEDLHEGRCTIF</sequence>
<dbReference type="PANTHER" id="PTHR31018:SF3">
    <property type="entry name" value="RECEPTOR PROTEIN-TYROSINE KINASE"/>
    <property type="match status" value="1"/>
</dbReference>
<dbReference type="InterPro" id="IPR051648">
    <property type="entry name" value="CWI-Assembly_Regulator"/>
</dbReference>
<evidence type="ECO:0000313" key="8">
    <source>
        <dbReference type="Proteomes" id="UP001139409"/>
    </source>
</evidence>
<dbReference type="AlphaFoldDB" id="A0A9X1HLZ7"/>
<accession>A0A9X1HLZ7</accession>
<evidence type="ECO:0008006" key="9">
    <source>
        <dbReference type="Google" id="ProtNLM"/>
    </source>
</evidence>
<dbReference type="PROSITE" id="PS51257">
    <property type="entry name" value="PROKAR_LIPOPROTEIN"/>
    <property type="match status" value="1"/>
</dbReference>
<reference evidence="5" key="1">
    <citation type="submission" date="2021-09" db="EMBL/GenBank/DDBJ databases">
        <title>Fulvivirga sp. isolated from coastal sediment.</title>
        <authorList>
            <person name="Yu H."/>
        </authorList>
    </citation>
    <scope>NUCLEOTIDE SEQUENCE</scope>
    <source>
        <strain evidence="5">1062</strain>
    </source>
</reference>
<comment type="caution">
    <text evidence="5">The sequence shown here is derived from an EMBL/GenBank/DDBJ whole genome shotgun (WGS) entry which is preliminary data.</text>
</comment>
<organism evidence="5 8">
    <name type="scientific">Fulvivirga sedimenti</name>
    <dbReference type="NCBI Taxonomy" id="2879465"/>
    <lineage>
        <taxon>Bacteria</taxon>
        <taxon>Pseudomonadati</taxon>
        <taxon>Bacteroidota</taxon>
        <taxon>Cytophagia</taxon>
        <taxon>Cytophagales</taxon>
        <taxon>Fulvivirgaceae</taxon>
        <taxon>Fulvivirga</taxon>
    </lineage>
</organism>
<keyword evidence="8" id="KW-1185">Reference proteome</keyword>
<evidence type="ECO:0000313" key="6">
    <source>
        <dbReference type="EMBL" id="MCA6075856.1"/>
    </source>
</evidence>
<dbReference type="EMBL" id="JAIXNE010000004">
    <property type="protein sequence ID" value="MCA6076984.1"/>
    <property type="molecule type" value="Genomic_DNA"/>
</dbReference>
<keyword evidence="2 4" id="KW-0732">Signal</keyword>
<evidence type="ECO:0000256" key="4">
    <source>
        <dbReference type="SAM" id="SignalP"/>
    </source>
</evidence>
<dbReference type="Gene3D" id="3.80.10.10">
    <property type="entry name" value="Ribonuclease Inhibitor"/>
    <property type="match status" value="1"/>
</dbReference>
<feature type="signal peptide" evidence="4">
    <location>
        <begin position="1"/>
        <end position="17"/>
    </location>
</feature>
<gene>
    <name evidence="5" type="ORF">LDX50_07345</name>
    <name evidence="6" type="ORF">LDX50_13315</name>
    <name evidence="7" type="ORF">LDX50_19035</name>
</gene>
<dbReference type="SUPFAM" id="SSF52058">
    <property type="entry name" value="L domain-like"/>
    <property type="match status" value="1"/>
</dbReference>
<feature type="chain" id="PRO_5041115965" description="Receptor L-domain domain-containing protein" evidence="4">
    <location>
        <begin position="18"/>
        <end position="260"/>
    </location>
</feature>
<name>A0A9X1HLZ7_9BACT</name>
<dbReference type="Proteomes" id="UP001139409">
    <property type="component" value="Unassembled WGS sequence"/>
</dbReference>
<protein>
    <recommendedName>
        <fullName evidence="9">Receptor L-domain domain-containing protein</fullName>
    </recommendedName>
</protein>
<proteinExistence type="predicted"/>
<dbReference type="EMBL" id="JAIXNE010000002">
    <property type="protein sequence ID" value="MCA6074679.1"/>
    <property type="molecule type" value="Genomic_DNA"/>
</dbReference>
<evidence type="ECO:0000313" key="5">
    <source>
        <dbReference type="EMBL" id="MCA6074679.1"/>
    </source>
</evidence>
<evidence type="ECO:0000256" key="1">
    <source>
        <dbReference type="ARBA" id="ARBA00004196"/>
    </source>
</evidence>